<keyword evidence="4" id="KW-1185">Reference proteome</keyword>
<dbReference type="SUPFAM" id="SSF81442">
    <property type="entry name" value="Cytochrome c oxidase subunit I-like"/>
    <property type="match status" value="1"/>
</dbReference>
<feature type="transmembrane region" description="Helical" evidence="1">
    <location>
        <begin position="336"/>
        <end position="355"/>
    </location>
</feature>
<dbReference type="Pfam" id="PF00115">
    <property type="entry name" value="COX1"/>
    <property type="match status" value="1"/>
</dbReference>
<feature type="transmembrane region" description="Helical" evidence="1">
    <location>
        <begin position="666"/>
        <end position="688"/>
    </location>
</feature>
<proteinExistence type="predicted"/>
<dbReference type="RefSeq" id="WP_301415060.1">
    <property type="nucleotide sequence ID" value="NZ_CP098023.1"/>
</dbReference>
<keyword evidence="1" id="KW-1133">Transmembrane helix</keyword>
<evidence type="ECO:0000256" key="1">
    <source>
        <dbReference type="SAM" id="Phobius"/>
    </source>
</evidence>
<feature type="transmembrane region" description="Helical" evidence="1">
    <location>
        <begin position="414"/>
        <end position="434"/>
    </location>
</feature>
<dbReference type="InterPro" id="IPR000883">
    <property type="entry name" value="Cyt_C_Oxase_1"/>
</dbReference>
<evidence type="ECO:0000313" key="4">
    <source>
        <dbReference type="Proteomes" id="UP001321520"/>
    </source>
</evidence>
<gene>
    <name evidence="3" type="ORF">M8T91_15400</name>
</gene>
<feature type="transmembrane region" description="Helical" evidence="1">
    <location>
        <begin position="480"/>
        <end position="506"/>
    </location>
</feature>
<feature type="transmembrane region" description="Helical" evidence="1">
    <location>
        <begin position="518"/>
        <end position="542"/>
    </location>
</feature>
<dbReference type="Pfam" id="PF22085">
    <property type="entry name" value="NorB_cytochrome_c-like"/>
    <property type="match status" value="1"/>
</dbReference>
<evidence type="ECO:0000259" key="2">
    <source>
        <dbReference type="Pfam" id="PF22085"/>
    </source>
</evidence>
<protein>
    <submittedName>
        <fullName evidence="3">Nitric-oxide reductase large subunit</fullName>
    </submittedName>
</protein>
<keyword evidence="1" id="KW-0472">Membrane</keyword>
<dbReference type="PANTHER" id="PTHR10422:SF38">
    <property type="entry name" value="CYTOCHROME B SUBUNIT OF NITRIC OXIDE REDUCTASE"/>
    <property type="match status" value="1"/>
</dbReference>
<keyword evidence="1" id="KW-0812">Transmembrane</keyword>
<dbReference type="EMBL" id="CP098023">
    <property type="protein sequence ID" value="WKD49270.1"/>
    <property type="molecule type" value="Genomic_DNA"/>
</dbReference>
<feature type="transmembrane region" description="Helical" evidence="1">
    <location>
        <begin position="548"/>
        <end position="568"/>
    </location>
</feature>
<organism evidence="3 4">
    <name type="scientific">Microbulbifer spongiae</name>
    <dbReference type="NCBI Taxonomy" id="2944933"/>
    <lineage>
        <taxon>Bacteria</taxon>
        <taxon>Pseudomonadati</taxon>
        <taxon>Pseudomonadota</taxon>
        <taxon>Gammaproteobacteria</taxon>
        <taxon>Cellvibrionales</taxon>
        <taxon>Microbulbiferaceae</taxon>
        <taxon>Microbulbifer</taxon>
    </lineage>
</organism>
<dbReference type="PANTHER" id="PTHR10422">
    <property type="entry name" value="CYTOCHROME C OXIDASE SUBUNIT 1"/>
    <property type="match status" value="1"/>
</dbReference>
<evidence type="ECO:0000313" key="3">
    <source>
        <dbReference type="EMBL" id="WKD49270.1"/>
    </source>
</evidence>
<dbReference type="InterPro" id="IPR036927">
    <property type="entry name" value="Cyt_c_oxase-like_su1_sf"/>
</dbReference>
<sequence length="764" mass="84519">MKKHKLVVTALFVVLIASFTVLLSLGSDIYREKPPIPAAYVGADGQTVFNQGDIEQGQLVWRSMGGHQLGSIWGHGSYVAPDWTADWLHREAQAWLDITAQQRYGKDFANLTPEIQAGLEVSLRDDMRHNTAVVSAGGKAIVPLSATRIQAIERVSLHYIALFGNDPRLAELREQYAMKEDTLPSQERREKLIAFLFWGAWAAISERPGLEHTYTNNWPFDPQLGNTPTASNIVWSILSIITLIAGIGALVWHHASGRHDPLPKPDEQDPLFFTKPTQSQKAVAKYFVTAIALFLLQIFLGGITAHYAVEGQNFYGIPLSELLPYSVVRTWHTQLAVFWIATTWLGTGLYIAPALSGYEPKYQRVGVNLLWVALVVVILGSMGGEWLGIQQHFDLDINYLLGHQGYEYVDLGRLWQVSLLAGLVIWLLLVTAAIKPAFTKQAEIRPVIWVLYSSCVAIGLFYGAGLFIGKHSNLAVAEYWRWWVVHLWVESFFETFATSVIALMLVRLGLIRACSANGAVLSATVIFLSGGLIGTLHHIYFSGVPTSVIAWGAIFSALEVVPLALIGFEAMQSYRLHNAAPWMVRYKWAILFFVATALWNLIGAGILGFLINPPISLYFVQGLNTTATHSHAALMGVYGMLGIGLMLFCLRGLSSNLVWGDKYLKGAFWALNLGLAAMVFMSLLPIGLTQFFSVLEHGYWYARSPEVIHSPLVEGLVWMRVPGDIVFAVGGLLLGIFLIDLWKKSLLHTVGSPMTDGLTDRVSS</sequence>
<dbReference type="Proteomes" id="UP001321520">
    <property type="component" value="Chromosome"/>
</dbReference>
<name>A0ABY9E9Y3_9GAMM</name>
<feature type="transmembrane region" description="Helical" evidence="1">
    <location>
        <begin position="446"/>
        <end position="468"/>
    </location>
</feature>
<dbReference type="InterPro" id="IPR054309">
    <property type="entry name" value="NorB_cytochrome_c-like"/>
</dbReference>
<feature type="transmembrane region" description="Helical" evidence="1">
    <location>
        <begin position="588"/>
        <end position="611"/>
    </location>
</feature>
<feature type="transmembrane region" description="Helical" evidence="1">
    <location>
        <begin position="286"/>
        <end position="309"/>
    </location>
</feature>
<feature type="transmembrane region" description="Helical" evidence="1">
    <location>
        <begin position="725"/>
        <end position="742"/>
    </location>
</feature>
<feature type="transmembrane region" description="Helical" evidence="1">
    <location>
        <begin position="631"/>
        <end position="654"/>
    </location>
</feature>
<feature type="transmembrane region" description="Helical" evidence="1">
    <location>
        <begin position="233"/>
        <end position="252"/>
    </location>
</feature>
<reference evidence="3 4" key="1">
    <citation type="submission" date="2022-05" db="EMBL/GenBank/DDBJ databases">
        <title>Microbulbifer sp. nov., isolated from sponge.</title>
        <authorList>
            <person name="Gao L."/>
        </authorList>
    </citation>
    <scope>NUCLEOTIDE SEQUENCE [LARGE SCALE GENOMIC DNA]</scope>
    <source>
        <strain evidence="3 4">MI-G</strain>
    </source>
</reference>
<feature type="domain" description="Nitric oxide reductase subunit B cytochrome c-like" evidence="2">
    <location>
        <begin position="37"/>
        <end position="219"/>
    </location>
</feature>
<feature type="transmembrane region" description="Helical" evidence="1">
    <location>
        <begin position="367"/>
        <end position="389"/>
    </location>
</feature>
<dbReference type="Gene3D" id="1.20.210.10">
    <property type="entry name" value="Cytochrome c oxidase-like, subunit I domain"/>
    <property type="match status" value="1"/>
</dbReference>
<accession>A0ABY9E9Y3</accession>